<sequence length="97" mass="11382">MVQQEGSTLSNFFHIDLQSNHIEPQERSTLSTLNDSRYLLIFGLQSDLKIDRLYRLPIKPYRTSKRIDLQSNPIQPQERLTLSNIFHIDLQSTLIEL</sequence>
<name>A0AAV4RHF2_9ARAC</name>
<evidence type="ECO:0000313" key="2">
    <source>
        <dbReference type="Proteomes" id="UP001054837"/>
    </source>
</evidence>
<dbReference type="Proteomes" id="UP001054837">
    <property type="component" value="Unassembled WGS sequence"/>
</dbReference>
<dbReference type="EMBL" id="BPLQ01006153">
    <property type="protein sequence ID" value="GIY20341.1"/>
    <property type="molecule type" value="Genomic_DNA"/>
</dbReference>
<accession>A0AAV4RHF2</accession>
<comment type="caution">
    <text evidence="1">The sequence shown here is derived from an EMBL/GenBank/DDBJ whole genome shotgun (WGS) entry which is preliminary data.</text>
</comment>
<protein>
    <submittedName>
        <fullName evidence="1">Uncharacterized protein</fullName>
    </submittedName>
</protein>
<reference evidence="1 2" key="1">
    <citation type="submission" date="2021-06" db="EMBL/GenBank/DDBJ databases">
        <title>Caerostris darwini draft genome.</title>
        <authorList>
            <person name="Kono N."/>
            <person name="Arakawa K."/>
        </authorList>
    </citation>
    <scope>NUCLEOTIDE SEQUENCE [LARGE SCALE GENOMIC DNA]</scope>
</reference>
<evidence type="ECO:0000313" key="1">
    <source>
        <dbReference type="EMBL" id="GIY20341.1"/>
    </source>
</evidence>
<dbReference type="AlphaFoldDB" id="A0AAV4RHF2"/>
<proteinExistence type="predicted"/>
<keyword evidence="2" id="KW-1185">Reference proteome</keyword>
<gene>
    <name evidence="1" type="ORF">CDAR_394191</name>
</gene>
<organism evidence="1 2">
    <name type="scientific">Caerostris darwini</name>
    <dbReference type="NCBI Taxonomy" id="1538125"/>
    <lineage>
        <taxon>Eukaryota</taxon>
        <taxon>Metazoa</taxon>
        <taxon>Ecdysozoa</taxon>
        <taxon>Arthropoda</taxon>
        <taxon>Chelicerata</taxon>
        <taxon>Arachnida</taxon>
        <taxon>Araneae</taxon>
        <taxon>Araneomorphae</taxon>
        <taxon>Entelegynae</taxon>
        <taxon>Araneoidea</taxon>
        <taxon>Araneidae</taxon>
        <taxon>Caerostris</taxon>
    </lineage>
</organism>